<keyword evidence="4" id="KW-0418">Kinase</keyword>
<keyword evidence="1" id="KW-0723">Serine/threonine-protein kinase</keyword>
<dbReference type="Pfam" id="PF00069">
    <property type="entry name" value="Pkinase"/>
    <property type="match status" value="1"/>
</dbReference>
<dbReference type="InterPro" id="IPR000719">
    <property type="entry name" value="Prot_kinase_dom"/>
</dbReference>
<dbReference type="SMART" id="SM00220">
    <property type="entry name" value="S_TKc"/>
    <property type="match status" value="1"/>
</dbReference>
<dbReference type="Proteomes" id="UP000472676">
    <property type="component" value="Unassembled WGS sequence"/>
</dbReference>
<evidence type="ECO:0000256" key="5">
    <source>
        <dbReference type="ARBA" id="ARBA00022840"/>
    </source>
</evidence>
<keyword evidence="3" id="KW-0547">Nucleotide-binding</keyword>
<evidence type="ECO:0000259" key="7">
    <source>
        <dbReference type="PROSITE" id="PS50011"/>
    </source>
</evidence>
<gene>
    <name evidence="8" type="ORF">G7Y85_16730</name>
</gene>
<dbReference type="GO" id="GO:0004674">
    <property type="term" value="F:protein serine/threonine kinase activity"/>
    <property type="evidence" value="ECO:0007669"/>
    <property type="project" value="UniProtKB-KW"/>
</dbReference>
<feature type="region of interest" description="Disordered" evidence="6">
    <location>
        <begin position="369"/>
        <end position="440"/>
    </location>
</feature>
<dbReference type="PANTHER" id="PTHR24351">
    <property type="entry name" value="RIBOSOMAL PROTEIN S6 KINASE"/>
    <property type="match status" value="1"/>
</dbReference>
<accession>A0A6M2BVN1</accession>
<dbReference type="Gene3D" id="1.10.510.10">
    <property type="entry name" value="Transferase(Phosphotransferase) domain 1"/>
    <property type="match status" value="1"/>
</dbReference>
<keyword evidence="9" id="KW-1185">Reference proteome</keyword>
<protein>
    <recommendedName>
        <fullName evidence="7">Protein kinase domain-containing protein</fullName>
    </recommendedName>
</protein>
<organism evidence="8 9">
    <name type="scientific">Solimonas terrae</name>
    <dbReference type="NCBI Taxonomy" id="1396819"/>
    <lineage>
        <taxon>Bacteria</taxon>
        <taxon>Pseudomonadati</taxon>
        <taxon>Pseudomonadota</taxon>
        <taxon>Gammaproteobacteria</taxon>
        <taxon>Nevskiales</taxon>
        <taxon>Nevskiaceae</taxon>
        <taxon>Solimonas</taxon>
    </lineage>
</organism>
<dbReference type="InterPro" id="IPR011009">
    <property type="entry name" value="Kinase-like_dom_sf"/>
</dbReference>
<dbReference type="EMBL" id="JAAMOW010000009">
    <property type="protein sequence ID" value="NGY06420.1"/>
    <property type="molecule type" value="Genomic_DNA"/>
</dbReference>
<feature type="compositionally biased region" description="Low complexity" evidence="6">
    <location>
        <begin position="369"/>
        <end position="413"/>
    </location>
</feature>
<evidence type="ECO:0000313" key="8">
    <source>
        <dbReference type="EMBL" id="NGY06420.1"/>
    </source>
</evidence>
<proteinExistence type="predicted"/>
<sequence>MDATLCAPLAPGTRVGGWQIAGLVERTPYLCRYRAEDGRRRVILQELLPQAFVLRDGDGIQPHDPEDRTTLRWWLRAYLDRAHAFAALPLPGMAQVFDAFEANGTAYAVLEPLQGEALSERLRMRGLMAWDEYLVALRPVVDALTRLHAQNLVLRDLSPAQLVLRSNGTLAISAFGPLRAAVRFRRQTLISTLPRAYAAPEELGAGAAIGPWTDLYNLAASSAQVLAGRTPVDGDPASLADLFTLPDPMPAATRAVLQAMLNPVAEQRPAAGALLRSLPGSDVAAPFAGEAGSGAAATTAPLARRIGLVAVGGIAVLGLALWLWLRTPAPEAEPAASTANALTTAPVATTPATEPAAPVAPDRGASLTAVAETAPASTPSPAGTGTAAKATAAIPAPRIATASPPPAAAVTSTGVRASDAAASPPITHPAAMPETASVKPDSERFAVPNAPLAVTITTPTLNVAPASKPAVDAQAERQRLAAAHAAELAAERKQCKTPISALLGDRPITYADLSTMKGVEHDSGGQLRLPHVATDDGRHVSLRVDPHGCVVDVHVD</sequence>
<keyword evidence="2" id="KW-0808">Transferase</keyword>
<comment type="caution">
    <text evidence="8">The sequence shown here is derived from an EMBL/GenBank/DDBJ whole genome shotgun (WGS) entry which is preliminary data.</text>
</comment>
<feature type="domain" description="Protein kinase" evidence="7">
    <location>
        <begin position="18"/>
        <end position="288"/>
    </location>
</feature>
<keyword evidence="5" id="KW-0067">ATP-binding</keyword>
<dbReference type="PROSITE" id="PS50011">
    <property type="entry name" value="PROTEIN_KINASE_DOM"/>
    <property type="match status" value="1"/>
</dbReference>
<dbReference type="SUPFAM" id="SSF56112">
    <property type="entry name" value="Protein kinase-like (PK-like)"/>
    <property type="match status" value="1"/>
</dbReference>
<dbReference type="RefSeq" id="WP_166259974.1">
    <property type="nucleotide sequence ID" value="NZ_JAAMOW010000009.1"/>
</dbReference>
<name>A0A6M2BVN1_9GAMM</name>
<dbReference type="GO" id="GO:0005524">
    <property type="term" value="F:ATP binding"/>
    <property type="evidence" value="ECO:0007669"/>
    <property type="project" value="UniProtKB-KW"/>
</dbReference>
<dbReference type="AlphaFoldDB" id="A0A6M2BVN1"/>
<evidence type="ECO:0000256" key="3">
    <source>
        <dbReference type="ARBA" id="ARBA00022741"/>
    </source>
</evidence>
<evidence type="ECO:0000256" key="1">
    <source>
        <dbReference type="ARBA" id="ARBA00022527"/>
    </source>
</evidence>
<reference evidence="8 9" key="1">
    <citation type="journal article" date="2014" name="Int. J. Syst. Evol. Microbiol.">
        <title>Solimonas terrae sp. nov., isolated from soil.</title>
        <authorList>
            <person name="Kim S.J."/>
            <person name="Moon J.Y."/>
            <person name="Weon H.Y."/>
            <person name="Ahn J.H."/>
            <person name="Chen W.M."/>
            <person name="Kwon S.W."/>
        </authorList>
    </citation>
    <scope>NUCLEOTIDE SEQUENCE [LARGE SCALE GENOMIC DNA]</scope>
    <source>
        <strain evidence="8 9">KIS83-12</strain>
    </source>
</reference>
<evidence type="ECO:0000313" key="9">
    <source>
        <dbReference type="Proteomes" id="UP000472676"/>
    </source>
</evidence>
<evidence type="ECO:0000256" key="6">
    <source>
        <dbReference type="SAM" id="MobiDB-lite"/>
    </source>
</evidence>
<evidence type="ECO:0000256" key="2">
    <source>
        <dbReference type="ARBA" id="ARBA00022679"/>
    </source>
</evidence>
<evidence type="ECO:0000256" key="4">
    <source>
        <dbReference type="ARBA" id="ARBA00022777"/>
    </source>
</evidence>